<dbReference type="EMBL" id="MQVR01000003">
    <property type="protein sequence ID" value="OKL54992.1"/>
    <property type="molecule type" value="Genomic_DNA"/>
</dbReference>
<proteinExistence type="predicted"/>
<dbReference type="Proteomes" id="UP000185628">
    <property type="component" value="Unassembled WGS sequence"/>
</dbReference>
<protein>
    <recommendedName>
        <fullName evidence="3">N-acetyltransferase domain-containing protein</fullName>
    </recommendedName>
</protein>
<accession>A0A1Q5Q5L0</accession>
<name>A0A1Q5Q5L0_9ACTO</name>
<evidence type="ECO:0000313" key="2">
    <source>
        <dbReference type="Proteomes" id="UP000185628"/>
    </source>
</evidence>
<gene>
    <name evidence="1" type="ORF">BSZ39_01015</name>
</gene>
<reference evidence="2" key="1">
    <citation type="submission" date="2016-12" db="EMBL/GenBank/DDBJ databases">
        <authorList>
            <person name="Meng X."/>
        </authorList>
    </citation>
    <scope>NUCLEOTIDE SEQUENCE [LARGE SCALE GENOMIC DNA]</scope>
    <source>
        <strain evidence="2">DSM 19116</strain>
    </source>
</reference>
<evidence type="ECO:0000313" key="1">
    <source>
        <dbReference type="EMBL" id="OKL54992.1"/>
    </source>
</evidence>
<keyword evidence="2" id="KW-1185">Reference proteome</keyword>
<organism evidence="1 2">
    <name type="scientific">Bowdeniella nasicola</name>
    <dbReference type="NCBI Taxonomy" id="208480"/>
    <lineage>
        <taxon>Bacteria</taxon>
        <taxon>Bacillati</taxon>
        <taxon>Actinomycetota</taxon>
        <taxon>Actinomycetes</taxon>
        <taxon>Actinomycetales</taxon>
        <taxon>Actinomycetaceae</taxon>
        <taxon>Bowdeniella</taxon>
    </lineage>
</organism>
<evidence type="ECO:0008006" key="3">
    <source>
        <dbReference type="Google" id="ProtNLM"/>
    </source>
</evidence>
<dbReference type="InterPro" id="IPR016181">
    <property type="entry name" value="Acyl_CoA_acyltransferase"/>
</dbReference>
<dbReference type="Gene3D" id="3.40.630.30">
    <property type="match status" value="1"/>
</dbReference>
<dbReference type="SUPFAM" id="SSF55729">
    <property type="entry name" value="Acyl-CoA N-acyltransferases (Nat)"/>
    <property type="match status" value="2"/>
</dbReference>
<comment type="caution">
    <text evidence="1">The sequence shown here is derived from an EMBL/GenBank/DDBJ whole genome shotgun (WGS) entry which is preliminary data.</text>
</comment>
<dbReference type="AlphaFoldDB" id="A0A1Q5Q5L0"/>
<sequence length="449" mass="49277">MRLVRVPAGDQINLDVPLSGAWQRYYDAQRARMIEALGHADFISADAETYRKNSAQPVSSMQQDLSYVVVLADDVGAGGAGERAAGELGADDLPAESPAFVVEAPEVAEEAGNDADTSSVAAEFDALDPAHIVGLMEVVLPLASNLDQGWLDVWVDPVRRRRGLGSRLIDVGRDMILAAERTRIGAWTVGKTIEVDAPNAARPLQGPGALDCEAGATGFLLRRGFGLVMVERFSGLTKLDDPDRRAALTEHMRELADGLADHYRDEYELVHYSGATPDELVDDVAAMYTEFSADIPKGDDEEPTTFTAEKVREIDQRMLTRNLTSYTTAVRHVPSGRLVAYTTIVRRTTSVGATQEDTWVHREHRGHRLGMTIKLANLERFLAVSAEEAQQRGLPVERLVTWNAEVNSHMWAINEQLGFEVLGAEGSWSTYYRDGSWHSTRDSSSLARA</sequence>